<dbReference type="EMBL" id="LSYV01000077">
    <property type="protein sequence ID" value="KXZ43978.1"/>
    <property type="molecule type" value="Genomic_DNA"/>
</dbReference>
<dbReference type="AlphaFoldDB" id="A0A150G2B6"/>
<feature type="region of interest" description="Disordered" evidence="1">
    <location>
        <begin position="384"/>
        <end position="410"/>
    </location>
</feature>
<proteinExistence type="predicted"/>
<feature type="region of interest" description="Disordered" evidence="1">
    <location>
        <begin position="314"/>
        <end position="337"/>
    </location>
</feature>
<accession>A0A150G2B6</accession>
<name>A0A150G2B6_GONPE</name>
<comment type="caution">
    <text evidence="2">The sequence shown here is derived from an EMBL/GenBank/DDBJ whole genome shotgun (WGS) entry which is preliminary data.</text>
</comment>
<dbReference type="OrthoDB" id="549945at2759"/>
<feature type="region of interest" description="Disordered" evidence="1">
    <location>
        <begin position="475"/>
        <end position="509"/>
    </location>
</feature>
<gene>
    <name evidence="2" type="ORF">GPECTOR_76g800</name>
</gene>
<protein>
    <submittedName>
        <fullName evidence="2">Uncharacterized protein</fullName>
    </submittedName>
</protein>
<dbReference type="Proteomes" id="UP000075714">
    <property type="component" value="Unassembled WGS sequence"/>
</dbReference>
<evidence type="ECO:0000256" key="1">
    <source>
        <dbReference type="SAM" id="MobiDB-lite"/>
    </source>
</evidence>
<evidence type="ECO:0000313" key="3">
    <source>
        <dbReference type="Proteomes" id="UP000075714"/>
    </source>
</evidence>
<keyword evidence="3" id="KW-1185">Reference proteome</keyword>
<reference evidence="3" key="1">
    <citation type="journal article" date="2016" name="Nat. Commun.">
        <title>The Gonium pectorale genome demonstrates co-option of cell cycle regulation during the evolution of multicellularity.</title>
        <authorList>
            <person name="Hanschen E.R."/>
            <person name="Marriage T.N."/>
            <person name="Ferris P.J."/>
            <person name="Hamaji T."/>
            <person name="Toyoda A."/>
            <person name="Fujiyama A."/>
            <person name="Neme R."/>
            <person name="Noguchi H."/>
            <person name="Minakuchi Y."/>
            <person name="Suzuki M."/>
            <person name="Kawai-Toyooka H."/>
            <person name="Smith D.R."/>
            <person name="Sparks H."/>
            <person name="Anderson J."/>
            <person name="Bakaric R."/>
            <person name="Luria V."/>
            <person name="Karger A."/>
            <person name="Kirschner M.W."/>
            <person name="Durand P.M."/>
            <person name="Michod R.E."/>
            <person name="Nozaki H."/>
            <person name="Olson B.J."/>
        </authorList>
    </citation>
    <scope>NUCLEOTIDE SEQUENCE [LARGE SCALE GENOMIC DNA]</scope>
    <source>
        <strain evidence="3">NIES-2863</strain>
    </source>
</reference>
<feature type="compositionally biased region" description="Low complexity" evidence="1">
    <location>
        <begin position="319"/>
        <end position="337"/>
    </location>
</feature>
<feature type="region of interest" description="Disordered" evidence="1">
    <location>
        <begin position="263"/>
        <end position="285"/>
    </location>
</feature>
<sequence>MEVAGSAPARVRATAGPPEASPGLAVYAGSAAAAADTANAAGAARVTPPMRAPSAPSPAAIAAAAAAEELGGRGALLARPAAADNAEVEELAARAVPRSYFQSGAARARLEVFKRRGRLARELTALGLPPVYEHKTGAAGQGGQDSRPWRRLRDRALNPAHNPVMARNIRQKAQLAGRAATAAPPGTSARALRYEAAMSEAERTISKLLVVGGAEERRMCSAPVSKPYYPHRRAGGLPSNETEGGDLMPGKLAKLVTQQKAEEQLRLSAEKAAPRPLSEAERRRQEQIQKIAQAIVDAPQMGIRELRALLPHEQDQGLPTDSGAATPSSAPSSASALDPASSYTAELADALRQLDLISASARATVGAAEDDYGQRTLTLGRAPAADGRGAVTLSRAPSSDSLGSGGHYLDEEGMAEDDAVVEAAEAAAMTAIAAREGAGASAGVAEHSGGSRYPSQVVVDVAAGLVVTRYPVAGASRRQQGPAHSSGDVNGGPSSSPRQTRRAIPSASVAERQRLGLAPLHL</sequence>
<organism evidence="2 3">
    <name type="scientific">Gonium pectorale</name>
    <name type="common">Green alga</name>
    <dbReference type="NCBI Taxonomy" id="33097"/>
    <lineage>
        <taxon>Eukaryota</taxon>
        <taxon>Viridiplantae</taxon>
        <taxon>Chlorophyta</taxon>
        <taxon>core chlorophytes</taxon>
        <taxon>Chlorophyceae</taxon>
        <taxon>CS clade</taxon>
        <taxon>Chlamydomonadales</taxon>
        <taxon>Volvocaceae</taxon>
        <taxon>Gonium</taxon>
    </lineage>
</organism>
<evidence type="ECO:0000313" key="2">
    <source>
        <dbReference type="EMBL" id="KXZ43978.1"/>
    </source>
</evidence>
<feature type="region of interest" description="Disordered" evidence="1">
    <location>
        <begin position="1"/>
        <end position="20"/>
    </location>
</feature>